<evidence type="ECO:0000313" key="1">
    <source>
        <dbReference type="EMBL" id="UOE22290.1"/>
    </source>
</evidence>
<sequence length="111" mass="12612">MSVNPLVAATAELQAAVTSYVPEDMWEVRQEIRQLPEIAENVALAFRTYVQRLNDNYPIDSRVTEAMFHVFQGFGQVAEAARDVAPLFENLHAEEIRRKDAPRPNEAAWNV</sequence>
<dbReference type="Proteomes" id="UP000265719">
    <property type="component" value="Plasmid pTH1"/>
</dbReference>
<dbReference type="AlphaFoldDB" id="A0AA97M2Q2"/>
<name>A0AA97M2Q2_9ACTN</name>
<dbReference type="KEGG" id="thao:NI17_024065"/>
<keyword evidence="2" id="KW-1185">Reference proteome</keyword>
<dbReference type="EMBL" id="CP063197">
    <property type="protein sequence ID" value="UOE22290.1"/>
    <property type="molecule type" value="Genomic_DNA"/>
</dbReference>
<reference evidence="1" key="1">
    <citation type="submission" date="2020-10" db="EMBL/GenBank/DDBJ databases">
        <title>De novo genome project of the cellulose decomposer Thermobifida halotolerans type strain.</title>
        <authorList>
            <person name="Nagy I."/>
            <person name="Horvath B."/>
            <person name="Kukolya J."/>
            <person name="Nagy I."/>
            <person name="Orsini M."/>
        </authorList>
    </citation>
    <scope>NUCLEOTIDE SEQUENCE</scope>
    <source>
        <strain evidence="1">DSM 44931</strain>
        <plasmid evidence="1">pTH1</plasmid>
    </source>
</reference>
<evidence type="ECO:0000313" key="2">
    <source>
        <dbReference type="Proteomes" id="UP000265719"/>
    </source>
</evidence>
<gene>
    <name evidence="1" type="ORF">NI17_024065</name>
</gene>
<protein>
    <submittedName>
        <fullName evidence="1">Uncharacterized protein</fullName>
    </submittedName>
</protein>
<accession>A0AA97M2Q2</accession>
<proteinExistence type="predicted"/>
<dbReference type="RefSeq" id="WP_147417036.1">
    <property type="nucleotide sequence ID" value="NZ_CP063197.1"/>
</dbReference>
<geneLocation type="plasmid" evidence="1 2">
    <name>pTH1</name>
</geneLocation>
<organism evidence="1 2">
    <name type="scientific">Thermobifida halotolerans</name>
    <dbReference type="NCBI Taxonomy" id="483545"/>
    <lineage>
        <taxon>Bacteria</taxon>
        <taxon>Bacillati</taxon>
        <taxon>Actinomycetota</taxon>
        <taxon>Actinomycetes</taxon>
        <taxon>Streptosporangiales</taxon>
        <taxon>Nocardiopsidaceae</taxon>
        <taxon>Thermobifida</taxon>
    </lineage>
</organism>
<keyword evidence="1" id="KW-0614">Plasmid</keyword>